<sequence length="119" mass="12793">MSLVVAMGYSQGANRDLVVAGSPISASAAAPLLAPRRPAPSSPPPPPRSESMDGYHRTLRPPHSSRPPRSCPSPHRRRRQHCKLGSSDDLATGSPHQPQRQPPDPPRVSIRKDEVGCLT</sequence>
<accession>A0A0D3FWZ9</accession>
<feature type="region of interest" description="Disordered" evidence="1">
    <location>
        <begin position="28"/>
        <end position="119"/>
    </location>
</feature>
<organism evidence="2">
    <name type="scientific">Oryza barthii</name>
    <dbReference type="NCBI Taxonomy" id="65489"/>
    <lineage>
        <taxon>Eukaryota</taxon>
        <taxon>Viridiplantae</taxon>
        <taxon>Streptophyta</taxon>
        <taxon>Embryophyta</taxon>
        <taxon>Tracheophyta</taxon>
        <taxon>Spermatophyta</taxon>
        <taxon>Magnoliopsida</taxon>
        <taxon>Liliopsida</taxon>
        <taxon>Poales</taxon>
        <taxon>Poaceae</taxon>
        <taxon>BOP clade</taxon>
        <taxon>Oryzoideae</taxon>
        <taxon>Oryzeae</taxon>
        <taxon>Oryzinae</taxon>
        <taxon>Oryza</taxon>
    </lineage>
</organism>
<dbReference type="PaxDb" id="65489-OBART04G15900.1"/>
<feature type="compositionally biased region" description="Basic and acidic residues" evidence="1">
    <location>
        <begin position="110"/>
        <end position="119"/>
    </location>
</feature>
<dbReference type="EnsemblPlants" id="OBART04G15900.1">
    <property type="protein sequence ID" value="OBART04G15900.1"/>
    <property type="gene ID" value="OBART04G15900"/>
</dbReference>
<keyword evidence="3" id="KW-1185">Reference proteome</keyword>
<reference evidence="2" key="1">
    <citation type="journal article" date="2009" name="Rice">
        <title>De Novo Next Generation Sequencing of Plant Genomes.</title>
        <authorList>
            <person name="Rounsley S."/>
            <person name="Marri P.R."/>
            <person name="Yu Y."/>
            <person name="He R."/>
            <person name="Sisneros N."/>
            <person name="Goicoechea J.L."/>
            <person name="Lee S.J."/>
            <person name="Angelova A."/>
            <person name="Kudrna D."/>
            <person name="Luo M."/>
            <person name="Affourtit J."/>
            <person name="Desany B."/>
            <person name="Knight J."/>
            <person name="Niazi F."/>
            <person name="Egholm M."/>
            <person name="Wing R.A."/>
        </authorList>
    </citation>
    <scope>NUCLEOTIDE SEQUENCE [LARGE SCALE GENOMIC DNA]</scope>
    <source>
        <strain evidence="2">cv. IRGC 105608</strain>
    </source>
</reference>
<proteinExistence type="predicted"/>
<evidence type="ECO:0000256" key="1">
    <source>
        <dbReference type="SAM" id="MobiDB-lite"/>
    </source>
</evidence>
<reference evidence="2" key="2">
    <citation type="submission" date="2015-03" db="UniProtKB">
        <authorList>
            <consortium name="EnsemblPlants"/>
        </authorList>
    </citation>
    <scope>IDENTIFICATION</scope>
</reference>
<protein>
    <submittedName>
        <fullName evidence="2">Uncharacterized protein</fullName>
    </submittedName>
</protein>
<dbReference type="AlphaFoldDB" id="A0A0D3FWZ9"/>
<dbReference type="HOGENOM" id="CLU_2065076_0_0_1"/>
<dbReference type="Gramene" id="OBART04G15900.1">
    <property type="protein sequence ID" value="OBART04G15900.1"/>
    <property type="gene ID" value="OBART04G15900"/>
</dbReference>
<evidence type="ECO:0000313" key="3">
    <source>
        <dbReference type="Proteomes" id="UP000026960"/>
    </source>
</evidence>
<name>A0A0D3FWZ9_9ORYZ</name>
<dbReference type="Proteomes" id="UP000026960">
    <property type="component" value="Chromosome 4"/>
</dbReference>
<feature type="compositionally biased region" description="Pro residues" evidence="1">
    <location>
        <begin position="37"/>
        <end position="48"/>
    </location>
</feature>
<evidence type="ECO:0000313" key="2">
    <source>
        <dbReference type="EnsemblPlants" id="OBART04G15900.1"/>
    </source>
</evidence>